<protein>
    <submittedName>
        <fullName evidence="2">Uncharacterized protein</fullName>
    </submittedName>
</protein>
<evidence type="ECO:0000313" key="2">
    <source>
        <dbReference type="EMBL" id="KKM65698.1"/>
    </source>
</evidence>
<name>A0A0F9J807_9ZZZZ</name>
<gene>
    <name evidence="2" type="ORF">LCGC14_1488680</name>
</gene>
<proteinExistence type="predicted"/>
<dbReference type="AlphaFoldDB" id="A0A0F9J807"/>
<sequence length="120" mass="12898">MSSSGNSPKGTDPSPGLWVWLRNQVWRDNLARAAAYKSLGLPDSGTNIQTGLDWKGLAVIVAALLGGGWLVKDALQPSAPPPAPTSPADSEYEVRFYDSQGQVIDVPRLPERSQSHETKT</sequence>
<evidence type="ECO:0000256" key="1">
    <source>
        <dbReference type="SAM" id="MobiDB-lite"/>
    </source>
</evidence>
<feature type="compositionally biased region" description="Basic and acidic residues" evidence="1">
    <location>
        <begin position="108"/>
        <end position="120"/>
    </location>
</feature>
<reference evidence="2" key="1">
    <citation type="journal article" date="2015" name="Nature">
        <title>Complex archaea that bridge the gap between prokaryotes and eukaryotes.</title>
        <authorList>
            <person name="Spang A."/>
            <person name="Saw J.H."/>
            <person name="Jorgensen S.L."/>
            <person name="Zaremba-Niedzwiedzka K."/>
            <person name="Martijn J."/>
            <person name="Lind A.E."/>
            <person name="van Eijk R."/>
            <person name="Schleper C."/>
            <person name="Guy L."/>
            <person name="Ettema T.J."/>
        </authorList>
    </citation>
    <scope>NUCLEOTIDE SEQUENCE</scope>
</reference>
<dbReference type="EMBL" id="LAZR01010680">
    <property type="protein sequence ID" value="KKM65698.1"/>
    <property type="molecule type" value="Genomic_DNA"/>
</dbReference>
<feature type="region of interest" description="Disordered" evidence="1">
    <location>
        <begin position="100"/>
        <end position="120"/>
    </location>
</feature>
<organism evidence="2">
    <name type="scientific">marine sediment metagenome</name>
    <dbReference type="NCBI Taxonomy" id="412755"/>
    <lineage>
        <taxon>unclassified sequences</taxon>
        <taxon>metagenomes</taxon>
        <taxon>ecological metagenomes</taxon>
    </lineage>
</organism>
<comment type="caution">
    <text evidence="2">The sequence shown here is derived from an EMBL/GenBank/DDBJ whole genome shotgun (WGS) entry which is preliminary data.</text>
</comment>
<accession>A0A0F9J807</accession>